<dbReference type="PATRIC" id="fig|1341157.4.peg.1175"/>
<evidence type="ECO:0000259" key="1">
    <source>
        <dbReference type="Pfam" id="PF21841"/>
    </source>
</evidence>
<gene>
    <name evidence="2" type="ORF">RF007C_02675</name>
</gene>
<comment type="caution">
    <text evidence="2">The sequence shown here is derived from an EMBL/GenBank/DDBJ whole genome shotgun (WGS) entry which is preliminary data.</text>
</comment>
<dbReference type="AlphaFoldDB" id="W7UGB5"/>
<proteinExistence type="predicted"/>
<evidence type="ECO:0000313" key="3">
    <source>
        <dbReference type="Proteomes" id="UP000019365"/>
    </source>
</evidence>
<reference evidence="2 3" key="1">
    <citation type="journal article" date="2014" name="PLoS ONE">
        <title>Rumen cellulosomics: divergent fiber-degrading strategies revealed by comparative genome-wide analysis of six ruminococcal strains.</title>
        <authorList>
            <person name="Dassa B."/>
            <person name="Borovok I."/>
            <person name="Ruimy-Israeli V."/>
            <person name="Lamed R."/>
            <person name="Flint H.J."/>
            <person name="Duncan S.H."/>
            <person name="Henrissat B."/>
            <person name="Coutinho P."/>
            <person name="Morrison M."/>
            <person name="Mosoni P."/>
            <person name="Yeoman C.J."/>
            <person name="White B.A."/>
            <person name="Bayer E.A."/>
        </authorList>
    </citation>
    <scope>NUCLEOTIDE SEQUENCE [LARGE SCALE GENOMIC DNA]</scope>
    <source>
        <strain evidence="2 3">007c</strain>
    </source>
</reference>
<dbReference type="RefSeq" id="WP_051456546.1">
    <property type="nucleotide sequence ID" value="NZ_ATAX01000017.1"/>
</dbReference>
<dbReference type="Proteomes" id="UP000019365">
    <property type="component" value="Unassembled WGS sequence"/>
</dbReference>
<organism evidence="2 3">
    <name type="scientific">Ruminococcus flavefaciens 007c</name>
    <dbReference type="NCBI Taxonomy" id="1341157"/>
    <lineage>
        <taxon>Bacteria</taxon>
        <taxon>Bacillati</taxon>
        <taxon>Bacillota</taxon>
        <taxon>Clostridia</taxon>
        <taxon>Eubacteriales</taxon>
        <taxon>Oscillospiraceae</taxon>
        <taxon>Ruminococcus</taxon>
    </lineage>
</organism>
<protein>
    <recommendedName>
        <fullName evidence="1">DUF6900 domain-containing protein</fullName>
    </recommendedName>
</protein>
<dbReference type="InterPro" id="IPR054195">
    <property type="entry name" value="DUF6900"/>
</dbReference>
<dbReference type="Pfam" id="PF21841">
    <property type="entry name" value="DUF6900"/>
    <property type="match status" value="1"/>
</dbReference>
<dbReference type="EMBL" id="ATAX01000017">
    <property type="protein sequence ID" value="EWM54196.1"/>
    <property type="molecule type" value="Genomic_DNA"/>
</dbReference>
<feature type="domain" description="DUF6900" evidence="1">
    <location>
        <begin position="67"/>
        <end position="119"/>
    </location>
</feature>
<evidence type="ECO:0000313" key="2">
    <source>
        <dbReference type="EMBL" id="EWM54196.1"/>
    </source>
</evidence>
<keyword evidence="3" id="KW-1185">Reference proteome</keyword>
<sequence>MTKKQRIEEKIKMLENGITATEQMTDEDCAEIYGIPKETCLINLQTALGKAKAELRMAHLDSLTGVDKVITGIAFSHIISVEQRGDLETRMKDDDDFFEVAVWEIKEALTAAYEAGRKSK</sequence>
<accession>W7UGB5</accession>
<name>W7UGB5_RUMFL</name>